<reference evidence="1 2" key="1">
    <citation type="submission" date="2024-02" db="EMBL/GenBank/DDBJ databases">
        <title>Comparative Genomic Analysis of Flavobacterium Species Causing Columnaris Disease of Freshwater Fish in Thailand: Insights into Virulence and Resistance Mechanisms.</title>
        <authorList>
            <person name="Nguyen D."/>
            <person name="Chokmangmeepisarn P."/>
            <person name="Khianchaikhan K."/>
            <person name="Morishita M."/>
            <person name="Bunnoy A."/>
            <person name="Rodkhum C."/>
        </authorList>
    </citation>
    <scope>NUCLEOTIDE SEQUENCE [LARGE SCALE GENOMIC DNA]</scope>
    <source>
        <strain evidence="1 2">PCBSB2203</strain>
    </source>
</reference>
<comment type="caution">
    <text evidence="1">The sequence shown here is derived from an EMBL/GenBank/DDBJ whole genome shotgun (WGS) entry which is preliminary data.</text>
</comment>
<organism evidence="1 2">
    <name type="scientific">Flavobacterium covae</name>
    <dbReference type="NCBI Taxonomy" id="2906076"/>
    <lineage>
        <taxon>Bacteria</taxon>
        <taxon>Pseudomonadati</taxon>
        <taxon>Bacteroidota</taxon>
        <taxon>Flavobacteriia</taxon>
        <taxon>Flavobacteriales</taxon>
        <taxon>Flavobacteriaceae</taxon>
        <taxon>Flavobacterium</taxon>
    </lineage>
</organism>
<evidence type="ECO:0000313" key="2">
    <source>
        <dbReference type="Proteomes" id="UP001621713"/>
    </source>
</evidence>
<evidence type="ECO:0000313" key="1">
    <source>
        <dbReference type="EMBL" id="MFK7004547.1"/>
    </source>
</evidence>
<proteinExistence type="predicted"/>
<dbReference type="Proteomes" id="UP001621713">
    <property type="component" value="Unassembled WGS sequence"/>
</dbReference>
<gene>
    <name evidence="1" type="ORF">V3467_11895</name>
</gene>
<dbReference type="EMBL" id="JAZHOJ010000029">
    <property type="protein sequence ID" value="MFK7004547.1"/>
    <property type="molecule type" value="Genomic_DNA"/>
</dbReference>
<dbReference type="RefSeq" id="WP_063743108.1">
    <property type="nucleotide sequence ID" value="NZ_CP015107.1"/>
</dbReference>
<keyword evidence="2" id="KW-1185">Reference proteome</keyword>
<protein>
    <submittedName>
        <fullName evidence="1">Uncharacterized protein</fullName>
    </submittedName>
</protein>
<sequence>MNLKYKQTLQQLDIQIKEEKETQETYALQLKNTLIDSQKNGLTGKNLIWKLLKIIMTMVL</sequence>
<accession>A0ABW8PJ04</accession>
<name>A0ABW8PJ04_9FLAO</name>